<evidence type="ECO:0000256" key="2">
    <source>
        <dbReference type="SAM" id="SignalP"/>
    </source>
</evidence>
<comment type="caution">
    <text evidence="3">The sequence shown here is derived from an EMBL/GenBank/DDBJ whole genome shotgun (WGS) entry which is preliminary data.</text>
</comment>
<dbReference type="Proteomes" id="UP000245539">
    <property type="component" value="Unassembled WGS sequence"/>
</dbReference>
<keyword evidence="4" id="KW-1185">Reference proteome</keyword>
<dbReference type="RefSeq" id="WP_109835642.1">
    <property type="nucleotide sequence ID" value="NZ_QGKM01000001.1"/>
</dbReference>
<feature type="compositionally biased region" description="Basic residues" evidence="1">
    <location>
        <begin position="105"/>
        <end position="115"/>
    </location>
</feature>
<evidence type="ECO:0000256" key="1">
    <source>
        <dbReference type="SAM" id="MobiDB-lite"/>
    </source>
</evidence>
<organism evidence="3 4">
    <name type="scientific">Leucothrix pacifica</name>
    <dbReference type="NCBI Taxonomy" id="1247513"/>
    <lineage>
        <taxon>Bacteria</taxon>
        <taxon>Pseudomonadati</taxon>
        <taxon>Pseudomonadota</taxon>
        <taxon>Gammaproteobacteria</taxon>
        <taxon>Thiotrichales</taxon>
        <taxon>Thiotrichaceae</taxon>
        <taxon>Leucothrix</taxon>
    </lineage>
</organism>
<feature type="compositionally biased region" description="Polar residues" evidence="1">
    <location>
        <begin position="137"/>
        <end position="156"/>
    </location>
</feature>
<proteinExistence type="predicted"/>
<keyword evidence="2" id="KW-0732">Signal</keyword>
<protein>
    <recommendedName>
        <fullName evidence="5">DUF1090 domain-containing protein</fullName>
    </recommendedName>
</protein>
<feature type="signal peptide" evidence="2">
    <location>
        <begin position="1"/>
        <end position="23"/>
    </location>
</feature>
<reference evidence="3 4" key="1">
    <citation type="submission" date="2018-05" db="EMBL/GenBank/DDBJ databases">
        <title>Leucothrix arctica sp. nov., isolated from Arctic seawater.</title>
        <authorList>
            <person name="Choi A."/>
            <person name="Baek K."/>
        </authorList>
    </citation>
    <scope>NUCLEOTIDE SEQUENCE [LARGE SCALE GENOMIC DNA]</scope>
    <source>
        <strain evidence="3 4">JCM 18388</strain>
    </source>
</reference>
<evidence type="ECO:0000313" key="3">
    <source>
        <dbReference type="EMBL" id="PWR00661.1"/>
    </source>
</evidence>
<evidence type="ECO:0000313" key="4">
    <source>
        <dbReference type="Proteomes" id="UP000245539"/>
    </source>
</evidence>
<dbReference type="AlphaFoldDB" id="A0A317CVX0"/>
<gene>
    <name evidence="3" type="ORF">DKW60_00185</name>
</gene>
<sequence>MFKRIAITAVAASALLVSMQASAAGGHHHKRDAGINKEQHEQSVMIQQGIKTCQITPAEARTLKATQKRIAGLERKFKSNGYSRWELQTLKNKLHSARVEINRLTKNRSNCRSKYRSNGNRRDHGASNHNRRGASNHGHSNYRSAGSISVSVRNIH</sequence>
<accession>A0A317CVX0</accession>
<evidence type="ECO:0008006" key="5">
    <source>
        <dbReference type="Google" id="ProtNLM"/>
    </source>
</evidence>
<feature type="chain" id="PRO_5016386239" description="DUF1090 domain-containing protein" evidence="2">
    <location>
        <begin position="24"/>
        <end position="156"/>
    </location>
</feature>
<dbReference type="OrthoDB" id="7569823at2"/>
<name>A0A317CVX0_9GAMM</name>
<dbReference type="EMBL" id="QGKM01000001">
    <property type="protein sequence ID" value="PWR00661.1"/>
    <property type="molecule type" value="Genomic_DNA"/>
</dbReference>
<feature type="region of interest" description="Disordered" evidence="1">
    <location>
        <begin position="105"/>
        <end position="156"/>
    </location>
</feature>